<dbReference type="eggNOG" id="ENOG5030D99">
    <property type="taxonomic scope" value="Bacteria"/>
</dbReference>
<reference evidence="2 3" key="1">
    <citation type="submission" date="2012-09" db="EMBL/GenBank/DDBJ databases">
        <title>Genome Sequence of Bacillus sp. DW5-4.</title>
        <authorList>
            <person name="Lai Q."/>
            <person name="Liu Y."/>
            <person name="Shao Z."/>
        </authorList>
    </citation>
    <scope>NUCLEOTIDE SEQUENCE [LARGE SCALE GENOMIC DNA]</scope>
    <source>
        <strain evidence="2 3">DW5-4</strain>
    </source>
</reference>
<dbReference type="OrthoDB" id="2940495at2"/>
<sequence>MSFFQKDKKAKSEKDHQQVDQLLEEASKELAGDPLQEAVQKKKNNHQ</sequence>
<gene>
    <name evidence="2" type="ORF">BA70_00695</name>
</gene>
<dbReference type="GeneID" id="66360884"/>
<dbReference type="AlphaFoldDB" id="A0A081LFW6"/>
<accession>A0A081LFW6</accession>
<dbReference type="NCBIfam" id="TIGR02863">
    <property type="entry name" value="spore_sspJ"/>
    <property type="match status" value="1"/>
</dbReference>
<feature type="region of interest" description="Disordered" evidence="1">
    <location>
        <begin position="24"/>
        <end position="47"/>
    </location>
</feature>
<evidence type="ECO:0000256" key="1">
    <source>
        <dbReference type="SAM" id="MobiDB-lite"/>
    </source>
</evidence>
<protein>
    <submittedName>
        <fullName evidence="2">Spore protein</fullName>
    </submittedName>
</protein>
<keyword evidence="3" id="KW-1185">Reference proteome</keyword>
<name>A0A081LFW6_9BACI</name>
<evidence type="ECO:0000313" key="3">
    <source>
        <dbReference type="Proteomes" id="UP000028091"/>
    </source>
</evidence>
<dbReference type="Proteomes" id="UP000028091">
    <property type="component" value="Unassembled WGS sequence"/>
</dbReference>
<dbReference type="RefSeq" id="WP_008347117.1">
    <property type="nucleotide sequence ID" value="NZ_JAVIKA010000004.1"/>
</dbReference>
<dbReference type="EMBL" id="JOTP01000001">
    <property type="protein sequence ID" value="KEP28142.1"/>
    <property type="molecule type" value="Genomic_DNA"/>
</dbReference>
<comment type="caution">
    <text evidence="2">The sequence shown here is derived from an EMBL/GenBank/DDBJ whole genome shotgun (WGS) entry which is preliminary data.</text>
</comment>
<dbReference type="InterPro" id="IPR014220">
    <property type="entry name" value="SASP_SspJ"/>
</dbReference>
<proteinExistence type="predicted"/>
<organism evidence="2 3">
    <name type="scientific">Bacillus zhangzhouensis</name>
    <dbReference type="NCBI Taxonomy" id="1178540"/>
    <lineage>
        <taxon>Bacteria</taxon>
        <taxon>Bacillati</taxon>
        <taxon>Bacillota</taxon>
        <taxon>Bacilli</taxon>
        <taxon>Bacillales</taxon>
        <taxon>Bacillaceae</taxon>
        <taxon>Bacillus</taxon>
    </lineage>
</organism>
<dbReference type="Pfam" id="PF09575">
    <property type="entry name" value="Spore_SspJ"/>
    <property type="match status" value="1"/>
</dbReference>
<evidence type="ECO:0000313" key="2">
    <source>
        <dbReference type="EMBL" id="KEP28142.1"/>
    </source>
</evidence>